<dbReference type="PROSITE" id="PS50105">
    <property type="entry name" value="SAM_DOMAIN"/>
    <property type="match status" value="1"/>
</dbReference>
<feature type="region of interest" description="Disordered" evidence="1">
    <location>
        <begin position="82"/>
        <end position="119"/>
    </location>
</feature>
<proteinExistence type="predicted"/>
<dbReference type="EMBL" id="CAJHJT010000034">
    <property type="protein sequence ID" value="CAD7005794.1"/>
    <property type="molecule type" value="Genomic_DNA"/>
</dbReference>
<dbReference type="Pfam" id="PF00536">
    <property type="entry name" value="SAM_1"/>
    <property type="match status" value="1"/>
</dbReference>
<gene>
    <name evidence="3" type="ORF">CCAP1982_LOCUS14143</name>
</gene>
<evidence type="ECO:0000313" key="3">
    <source>
        <dbReference type="EMBL" id="CAD7005794.1"/>
    </source>
</evidence>
<dbReference type="InterPro" id="IPR013761">
    <property type="entry name" value="SAM/pointed_sf"/>
</dbReference>
<dbReference type="InterPro" id="IPR001660">
    <property type="entry name" value="SAM"/>
</dbReference>
<dbReference type="KEGG" id="ccat:101462151"/>
<name>A0A811V4F3_CERCA</name>
<dbReference type="OrthoDB" id="539213at2759"/>
<comment type="caution">
    <text evidence="3">The sequence shown here is derived from an EMBL/GenBank/DDBJ whole genome shotgun (WGS) entry which is preliminary data.</text>
</comment>
<evidence type="ECO:0000313" key="4">
    <source>
        <dbReference type="Proteomes" id="UP000606786"/>
    </source>
</evidence>
<organism evidence="3 4">
    <name type="scientific">Ceratitis capitata</name>
    <name type="common">Mediterranean fruit fly</name>
    <name type="synonym">Tephritis capitata</name>
    <dbReference type="NCBI Taxonomy" id="7213"/>
    <lineage>
        <taxon>Eukaryota</taxon>
        <taxon>Metazoa</taxon>
        <taxon>Ecdysozoa</taxon>
        <taxon>Arthropoda</taxon>
        <taxon>Hexapoda</taxon>
        <taxon>Insecta</taxon>
        <taxon>Pterygota</taxon>
        <taxon>Neoptera</taxon>
        <taxon>Endopterygota</taxon>
        <taxon>Diptera</taxon>
        <taxon>Brachycera</taxon>
        <taxon>Muscomorpha</taxon>
        <taxon>Tephritoidea</taxon>
        <taxon>Tephritidae</taxon>
        <taxon>Ceratitis</taxon>
        <taxon>Ceratitis</taxon>
    </lineage>
</organism>
<reference evidence="3" key="1">
    <citation type="submission" date="2020-11" db="EMBL/GenBank/DDBJ databases">
        <authorList>
            <person name="Whitehead M."/>
        </authorList>
    </citation>
    <scope>NUCLEOTIDE SEQUENCE</scope>
    <source>
        <strain evidence="3">EGII</strain>
    </source>
</reference>
<dbReference type="Proteomes" id="UP000606786">
    <property type="component" value="Unassembled WGS sequence"/>
</dbReference>
<feature type="compositionally biased region" description="Polar residues" evidence="1">
    <location>
        <begin position="105"/>
        <end position="116"/>
    </location>
</feature>
<evidence type="ECO:0000256" key="1">
    <source>
        <dbReference type="SAM" id="MobiDB-lite"/>
    </source>
</evidence>
<feature type="domain" description="SAM" evidence="2">
    <location>
        <begin position="183"/>
        <end position="235"/>
    </location>
</feature>
<protein>
    <submittedName>
        <fullName evidence="3">(Mediterranean fruit fly) hypothetical protein</fullName>
    </submittedName>
</protein>
<accession>A0A811V4F3</accession>
<keyword evidence="4" id="KW-1185">Reference proteome</keyword>
<sequence>MDLADRTSPIFPITPITIKDCTFSSECSNSDIEPDDNKTLTPLLRRLNTVQNILTPKSLLRARSPATTPTVINGFLAPPQLQQHCSKSPQRRGSPLAGFRRLRSPRTSNGPSTGRVSSPRLEVPMLCDLTASNNSCRNSKNTSTVTNLAARRRCRQLGLKELQRRYAAPFEVHVVRKPISPRVDYLLRCVGMIQYRSIFQTEEVDFVVFRTLSDQDLQTLGIGDVGDREEILKAVVLADVLIRDWV</sequence>
<dbReference type="Gene3D" id="1.10.150.50">
    <property type="entry name" value="Transcription Factor, Ets-1"/>
    <property type="match status" value="1"/>
</dbReference>
<evidence type="ECO:0000259" key="2">
    <source>
        <dbReference type="PROSITE" id="PS50105"/>
    </source>
</evidence>
<dbReference type="AlphaFoldDB" id="A0A811V4F3"/>
<dbReference type="SUPFAM" id="SSF47769">
    <property type="entry name" value="SAM/Pointed domain"/>
    <property type="match status" value="1"/>
</dbReference>